<dbReference type="EMBL" id="JAPWDO010000005">
    <property type="protein sequence ID" value="KAJ5471266.1"/>
    <property type="molecule type" value="Genomic_DNA"/>
</dbReference>
<name>A0A9W9WPS6_9EURO</name>
<dbReference type="InterPro" id="IPR028994">
    <property type="entry name" value="Integrin_alpha_N"/>
</dbReference>
<dbReference type="OrthoDB" id="2840902at2759"/>
<accession>A0A9W9WPS6</accession>
<dbReference type="SUPFAM" id="SSF69318">
    <property type="entry name" value="Integrin alpha N-terminal domain"/>
    <property type="match status" value="1"/>
</dbReference>
<reference evidence="1" key="2">
    <citation type="journal article" date="2023" name="IMA Fungus">
        <title>Comparative genomic study of the Penicillium genus elucidates a diverse pangenome and 15 lateral gene transfer events.</title>
        <authorList>
            <person name="Petersen C."/>
            <person name="Sorensen T."/>
            <person name="Nielsen M.R."/>
            <person name="Sondergaard T.E."/>
            <person name="Sorensen J.L."/>
            <person name="Fitzpatrick D.A."/>
            <person name="Frisvad J.C."/>
            <person name="Nielsen K.L."/>
        </authorList>
    </citation>
    <scope>NUCLEOTIDE SEQUENCE</scope>
    <source>
        <strain evidence="1">IBT 17660</strain>
    </source>
</reference>
<keyword evidence="2" id="KW-1185">Reference proteome</keyword>
<evidence type="ECO:0000313" key="2">
    <source>
        <dbReference type="Proteomes" id="UP001147760"/>
    </source>
</evidence>
<reference evidence="1" key="1">
    <citation type="submission" date="2022-12" db="EMBL/GenBank/DDBJ databases">
        <authorList>
            <person name="Petersen C."/>
        </authorList>
    </citation>
    <scope>NUCLEOTIDE SEQUENCE</scope>
    <source>
        <strain evidence="1">IBT 17660</strain>
    </source>
</reference>
<evidence type="ECO:0000313" key="1">
    <source>
        <dbReference type="EMBL" id="KAJ5471266.1"/>
    </source>
</evidence>
<protein>
    <submittedName>
        <fullName evidence="1">Uncharacterized protein</fullName>
    </submittedName>
</protein>
<comment type="caution">
    <text evidence="1">The sequence shown here is derived from an EMBL/GenBank/DDBJ whole genome shotgun (WGS) entry which is preliminary data.</text>
</comment>
<proteinExistence type="predicted"/>
<organism evidence="1 2">
    <name type="scientific">Penicillium desertorum</name>
    <dbReference type="NCBI Taxonomy" id="1303715"/>
    <lineage>
        <taxon>Eukaryota</taxon>
        <taxon>Fungi</taxon>
        <taxon>Dikarya</taxon>
        <taxon>Ascomycota</taxon>
        <taxon>Pezizomycotina</taxon>
        <taxon>Eurotiomycetes</taxon>
        <taxon>Eurotiomycetidae</taxon>
        <taxon>Eurotiales</taxon>
        <taxon>Aspergillaceae</taxon>
        <taxon>Penicillium</taxon>
    </lineage>
</organism>
<dbReference type="Proteomes" id="UP001147760">
    <property type="component" value="Unassembled WGS sequence"/>
</dbReference>
<dbReference type="AlphaFoldDB" id="A0A9W9WPS6"/>
<gene>
    <name evidence="1" type="ORF">N7530_008623</name>
</gene>
<sequence>MTERTNRKEQRRITEEGGWTILYGDLINEWDVITGLASIPIGAAGVWASDQIQAQLRKFQQSLSDVSEVVVNQATDYLIQRLQNKHPGERDFHGLGIKAGMVTYKRWMEFPFGLKTDLPNNHQPYIGLRITKPLPPTGAVSETPPFGFEPVYQGGDLGSGIGGFDLKSSADRAFAFDYDHSGKLDHIALYRPGTGTMWILKNTSGVFQWVYAEGDPGGGIGGFDLKSTDDRAFAFDYDHSGKLDHIALYRPGTGTMWILKNTSGVFQPVYAEGAPGGGIGGFDLKSTDDRAFAFDYDHSGKLDHIALYRPGTGTMWILKNTSGVFQWVYAEGDPGGGIGGFDLKSTDDRAFAFDYDHSGKLDHIALYRPGTGTMWILKNTSGVFQPVYAEGAPGGGIGGFDLKSTDDRAFAFDYDHSGKLDHIALYRPGTGTMWILKNTSGVFQPVYAEGAPGGGIGGFDLKSNADQEFAFDFDHSGKLDYLVLYRPGTGTMWILRRI</sequence>